<keyword evidence="3" id="KW-1185">Reference proteome</keyword>
<dbReference type="Pfam" id="PF09995">
    <property type="entry name" value="MPAB_Lcp_cat"/>
    <property type="match status" value="1"/>
</dbReference>
<accession>A0ABT8R3J1</accession>
<keyword evidence="2" id="KW-0560">Oxidoreductase</keyword>
<dbReference type="InterPro" id="IPR018713">
    <property type="entry name" value="MPAB/Lcp_cat_dom"/>
</dbReference>
<reference evidence="2" key="1">
    <citation type="submission" date="2023-07" db="EMBL/GenBank/DDBJ databases">
        <title>The genome sequence of Rhodocytophaga aerolata KACC 12507.</title>
        <authorList>
            <person name="Zhang X."/>
        </authorList>
    </citation>
    <scope>NUCLEOTIDE SEQUENCE</scope>
    <source>
        <strain evidence="2">KACC 12507</strain>
    </source>
</reference>
<protein>
    <submittedName>
        <fullName evidence="2">Oxygenase MpaB family protein</fullName>
        <ecNumber evidence="2">1.-.-.-</ecNumber>
    </submittedName>
</protein>
<evidence type="ECO:0000313" key="3">
    <source>
        <dbReference type="Proteomes" id="UP001168528"/>
    </source>
</evidence>
<proteinExistence type="predicted"/>
<dbReference type="RefSeq" id="WP_302036000.1">
    <property type="nucleotide sequence ID" value="NZ_JAUKPO010000001.1"/>
</dbReference>
<feature type="domain" description="ER-bound oxygenase mpaB/mpaB'/Rubber oxygenase catalytic" evidence="1">
    <location>
        <begin position="50"/>
        <end position="218"/>
    </location>
</feature>
<dbReference type="GO" id="GO:0016491">
    <property type="term" value="F:oxidoreductase activity"/>
    <property type="evidence" value="ECO:0007669"/>
    <property type="project" value="UniProtKB-KW"/>
</dbReference>
<evidence type="ECO:0000259" key="1">
    <source>
        <dbReference type="Pfam" id="PF09995"/>
    </source>
</evidence>
<dbReference type="Proteomes" id="UP001168528">
    <property type="component" value="Unassembled WGS sequence"/>
</dbReference>
<dbReference type="EC" id="1.-.-.-" evidence="2"/>
<dbReference type="EMBL" id="JAUKPO010000001">
    <property type="protein sequence ID" value="MDO1445210.1"/>
    <property type="molecule type" value="Genomic_DNA"/>
</dbReference>
<sequence length="262" mass="30298">MSTETLSQVSKIASPVARRIWGNPDTVLLFFAGGSAEFAAIKAVDWLFYTNRLPSSPIDRFFETMEFAQNVFLGKPDTSARSVKTINQIHKGVEKSRGMEIPQWAYKDVLFIILHYGERAHEVVFGPLSNQDRQSYFEAVMALGHHMHLQDLPQTYEQYLEQRKHHLMHDYEASPLTQELMQAYRKALGPVRYYLLTLVQACLIPQKINRVLGFSPNPLINFLLRMYHYLPGEGNKLRWIQAIILPVQYAGRLRKLAKKDIY</sequence>
<organism evidence="2 3">
    <name type="scientific">Rhodocytophaga aerolata</name>
    <dbReference type="NCBI Taxonomy" id="455078"/>
    <lineage>
        <taxon>Bacteria</taxon>
        <taxon>Pseudomonadati</taxon>
        <taxon>Bacteroidota</taxon>
        <taxon>Cytophagia</taxon>
        <taxon>Cytophagales</taxon>
        <taxon>Rhodocytophagaceae</taxon>
        <taxon>Rhodocytophaga</taxon>
    </lineage>
</organism>
<evidence type="ECO:0000313" key="2">
    <source>
        <dbReference type="EMBL" id="MDO1445210.1"/>
    </source>
</evidence>
<name>A0ABT8R3J1_9BACT</name>
<gene>
    <name evidence="2" type="ORF">Q0590_03055</name>
</gene>
<comment type="caution">
    <text evidence="2">The sequence shown here is derived from an EMBL/GenBank/DDBJ whole genome shotgun (WGS) entry which is preliminary data.</text>
</comment>